<keyword evidence="5 6" id="KW-0472">Membrane</keyword>
<keyword evidence="2" id="KW-0813">Transport</keyword>
<organism evidence="7 9">
    <name type="scientific">Xanthobacter flavus</name>
    <dbReference type="NCBI Taxonomy" id="281"/>
    <lineage>
        <taxon>Bacteria</taxon>
        <taxon>Pseudomonadati</taxon>
        <taxon>Pseudomonadota</taxon>
        <taxon>Alphaproteobacteria</taxon>
        <taxon>Hyphomicrobiales</taxon>
        <taxon>Xanthobacteraceae</taxon>
        <taxon>Xanthobacter</taxon>
    </lineage>
</organism>
<feature type="transmembrane region" description="Helical" evidence="6">
    <location>
        <begin position="176"/>
        <end position="198"/>
    </location>
</feature>
<gene>
    <name evidence="8" type="ORF">GGQ86_004316</name>
    <name evidence="7" type="ORF">XFLAVUS301_39810</name>
</gene>
<feature type="transmembrane region" description="Helical" evidence="6">
    <location>
        <begin position="51"/>
        <end position="72"/>
    </location>
</feature>
<evidence type="ECO:0000256" key="2">
    <source>
        <dbReference type="ARBA" id="ARBA00022448"/>
    </source>
</evidence>
<accession>A0A9W6CS62</accession>
<feature type="transmembrane region" description="Helical" evidence="6">
    <location>
        <begin position="108"/>
        <end position="131"/>
    </location>
</feature>
<dbReference type="RefSeq" id="WP_281809099.1">
    <property type="nucleotide sequence ID" value="NZ_BSDO01000007.1"/>
</dbReference>
<dbReference type="Proteomes" id="UP001144397">
    <property type="component" value="Unassembled WGS sequence"/>
</dbReference>
<dbReference type="GO" id="GO:0022857">
    <property type="term" value="F:transmembrane transporter activity"/>
    <property type="evidence" value="ECO:0007669"/>
    <property type="project" value="InterPro"/>
</dbReference>
<dbReference type="PANTHER" id="PTHR43385:SF1">
    <property type="entry name" value="RIBOFLAVIN TRANSPORTER RIBJ"/>
    <property type="match status" value="1"/>
</dbReference>
<evidence type="ECO:0000256" key="3">
    <source>
        <dbReference type="ARBA" id="ARBA00022692"/>
    </source>
</evidence>
<dbReference type="InterPro" id="IPR011701">
    <property type="entry name" value="MFS"/>
</dbReference>
<evidence type="ECO:0000313" key="9">
    <source>
        <dbReference type="Proteomes" id="UP001144397"/>
    </source>
</evidence>
<evidence type="ECO:0000256" key="6">
    <source>
        <dbReference type="SAM" id="Phobius"/>
    </source>
</evidence>
<comment type="subcellular location">
    <subcellularLocation>
        <location evidence="1">Membrane</location>
        <topology evidence="1">Multi-pass membrane protein</topology>
    </subcellularLocation>
</comment>
<dbReference type="EMBL" id="BSDO01000007">
    <property type="protein sequence ID" value="GLI24307.1"/>
    <property type="molecule type" value="Genomic_DNA"/>
</dbReference>
<feature type="transmembrane region" description="Helical" evidence="6">
    <location>
        <begin position="219"/>
        <end position="244"/>
    </location>
</feature>
<dbReference type="Gene3D" id="1.20.1250.20">
    <property type="entry name" value="MFS general substrate transporter like domains"/>
    <property type="match status" value="1"/>
</dbReference>
<reference evidence="7" key="1">
    <citation type="submission" date="2022-12" db="EMBL/GenBank/DDBJ databases">
        <title>Reference genome sequencing for broad-spectrum identification of bacterial and archaeal isolates by mass spectrometry.</title>
        <authorList>
            <person name="Sekiguchi Y."/>
            <person name="Tourlousse D.M."/>
        </authorList>
    </citation>
    <scope>NUCLEOTIDE SEQUENCE</scope>
    <source>
        <strain evidence="7">301</strain>
    </source>
</reference>
<evidence type="ECO:0000256" key="1">
    <source>
        <dbReference type="ARBA" id="ARBA00004141"/>
    </source>
</evidence>
<dbReference type="EMBL" id="JAVDPY010000009">
    <property type="protein sequence ID" value="MDR6335818.1"/>
    <property type="molecule type" value="Genomic_DNA"/>
</dbReference>
<feature type="transmembrane region" description="Helical" evidence="6">
    <location>
        <begin position="17"/>
        <end position="39"/>
    </location>
</feature>
<dbReference type="InterPro" id="IPR036259">
    <property type="entry name" value="MFS_trans_sf"/>
</dbReference>
<evidence type="ECO:0000313" key="10">
    <source>
        <dbReference type="Proteomes" id="UP001245370"/>
    </source>
</evidence>
<sequence>MSAAASPAGTGGAGRSVIAALGVVQILTWGSSFYLLTVLAGPISGDTGWPLQWIVGSLSVGLLVAGLVSPKVGALIDARGGRPVLAGGCALLACGLALLALAQGPAMFMLGWCIAGAGMAASLYDAAFAALGRLYGAGARRAITMLTLWGGFASTVCWPITAFLDAHLGWRATCLVYAGLHLFVSIPLVLAFMPAIASRAETGRPARGGPVVLGGPERISFLLMGGIVTLIGTIASAMSVQVLALLQSRGLSLAEAVAAGAFIGPSQVFARIIEQASGGRHHPLWTMIWAVALMGLGLVMLAAGFPIVAVALVAYGAGNGIFSIAKGTVPLAVLGAERYPVLAGRLARPALLAQALAPLGAAQLLAAWGAGAAFSALIGLWLAAAVLLGLLWRRV</sequence>
<reference evidence="8 10" key="2">
    <citation type="submission" date="2023-07" db="EMBL/GenBank/DDBJ databases">
        <title>Genomic Encyclopedia of Type Strains, Phase IV (KMG-IV): sequencing the most valuable type-strain genomes for metagenomic binning, comparative biology and taxonomic classification.</title>
        <authorList>
            <person name="Goeker M."/>
        </authorList>
    </citation>
    <scope>NUCLEOTIDE SEQUENCE [LARGE SCALE GENOMIC DNA]</scope>
    <source>
        <strain evidence="8 10">DSM 338</strain>
    </source>
</reference>
<proteinExistence type="predicted"/>
<feature type="transmembrane region" description="Helical" evidence="6">
    <location>
        <begin position="250"/>
        <end position="272"/>
    </location>
</feature>
<dbReference type="GO" id="GO:0016020">
    <property type="term" value="C:membrane"/>
    <property type="evidence" value="ECO:0007669"/>
    <property type="project" value="UniProtKB-SubCell"/>
</dbReference>
<dbReference type="InterPro" id="IPR052983">
    <property type="entry name" value="MFS_Riboflavin_Transporter"/>
</dbReference>
<keyword evidence="10" id="KW-1185">Reference proteome</keyword>
<name>A0A9W6CS62_XANFL</name>
<dbReference type="AlphaFoldDB" id="A0A9W6CS62"/>
<dbReference type="Pfam" id="PF07690">
    <property type="entry name" value="MFS_1"/>
    <property type="match status" value="1"/>
</dbReference>
<comment type="caution">
    <text evidence="7">The sequence shown here is derived from an EMBL/GenBank/DDBJ whole genome shotgun (WGS) entry which is preliminary data.</text>
</comment>
<dbReference type="Proteomes" id="UP001245370">
    <property type="component" value="Unassembled WGS sequence"/>
</dbReference>
<evidence type="ECO:0000256" key="5">
    <source>
        <dbReference type="ARBA" id="ARBA00023136"/>
    </source>
</evidence>
<keyword evidence="3 6" id="KW-0812">Transmembrane</keyword>
<feature type="transmembrane region" description="Helical" evidence="6">
    <location>
        <begin position="372"/>
        <end position="392"/>
    </location>
</feature>
<dbReference type="GeneID" id="95764755"/>
<feature type="transmembrane region" description="Helical" evidence="6">
    <location>
        <begin position="143"/>
        <end position="164"/>
    </location>
</feature>
<dbReference type="PANTHER" id="PTHR43385">
    <property type="entry name" value="RIBOFLAVIN TRANSPORTER RIBJ"/>
    <property type="match status" value="1"/>
</dbReference>
<evidence type="ECO:0000256" key="4">
    <source>
        <dbReference type="ARBA" id="ARBA00022989"/>
    </source>
</evidence>
<protein>
    <submittedName>
        <fullName evidence="8">MFS family permease</fullName>
    </submittedName>
    <submittedName>
        <fullName evidence="7">MFS transporter</fullName>
    </submittedName>
</protein>
<evidence type="ECO:0000313" key="7">
    <source>
        <dbReference type="EMBL" id="GLI24307.1"/>
    </source>
</evidence>
<keyword evidence="4 6" id="KW-1133">Transmembrane helix</keyword>
<feature type="transmembrane region" description="Helical" evidence="6">
    <location>
        <begin position="84"/>
        <end position="102"/>
    </location>
</feature>
<dbReference type="SUPFAM" id="SSF103473">
    <property type="entry name" value="MFS general substrate transporter"/>
    <property type="match status" value="1"/>
</dbReference>
<feature type="transmembrane region" description="Helical" evidence="6">
    <location>
        <begin position="284"/>
        <end position="307"/>
    </location>
</feature>
<evidence type="ECO:0000313" key="8">
    <source>
        <dbReference type="EMBL" id="MDR6335818.1"/>
    </source>
</evidence>